<dbReference type="RefSeq" id="WP_250922940.1">
    <property type="nucleotide sequence ID" value="NZ_JAMQAW010000042.1"/>
</dbReference>
<dbReference type="EMBL" id="JAMQAW010000042">
    <property type="protein sequence ID" value="MCM2392614.1"/>
    <property type="molecule type" value="Genomic_DNA"/>
</dbReference>
<comment type="caution">
    <text evidence="1">The sequence shown here is derived from an EMBL/GenBank/DDBJ whole genome shotgun (WGS) entry which is preliminary data.</text>
</comment>
<name>A0ABT0UVJ6_9ACTN</name>
<keyword evidence="2" id="KW-1185">Reference proteome</keyword>
<evidence type="ECO:0000313" key="2">
    <source>
        <dbReference type="Proteomes" id="UP001431429"/>
    </source>
</evidence>
<evidence type="ECO:0000313" key="1">
    <source>
        <dbReference type="EMBL" id="MCM2392614.1"/>
    </source>
</evidence>
<reference evidence="1" key="1">
    <citation type="submission" date="2022-06" db="EMBL/GenBank/DDBJ databases">
        <title>Genome public.</title>
        <authorList>
            <person name="Sun Q."/>
        </authorList>
    </citation>
    <scope>NUCLEOTIDE SEQUENCE</scope>
    <source>
        <strain evidence="1">CWNU-1</strain>
    </source>
</reference>
<protein>
    <submittedName>
        <fullName evidence="1">Uncharacterized protein</fullName>
    </submittedName>
</protein>
<dbReference type="Proteomes" id="UP001431429">
    <property type="component" value="Unassembled WGS sequence"/>
</dbReference>
<sequence>MNIPVFRSRYGGSIQWHDGKRHLADTAVNHGYHHIVAWHILLGSNAYYIIDRCTEAKAAGAPNDVFSFDTIDRFKPTEHKSWKHWSTFGGTGQVREIVEYIVAELDRHTRALAAHRAAMKRAGR</sequence>
<gene>
    <name evidence="1" type="ORF">NBG84_30750</name>
</gene>
<accession>A0ABT0UVJ6</accession>
<organism evidence="1 2">
    <name type="scientific">Streptomyces albipurpureus</name>
    <dbReference type="NCBI Taxonomy" id="2897419"/>
    <lineage>
        <taxon>Bacteria</taxon>
        <taxon>Bacillati</taxon>
        <taxon>Actinomycetota</taxon>
        <taxon>Actinomycetes</taxon>
        <taxon>Kitasatosporales</taxon>
        <taxon>Streptomycetaceae</taxon>
        <taxon>Streptomyces</taxon>
    </lineage>
</organism>
<proteinExistence type="predicted"/>